<dbReference type="PROSITE" id="PS50076">
    <property type="entry name" value="DNAJ_2"/>
    <property type="match status" value="1"/>
</dbReference>
<feature type="compositionally biased region" description="Acidic residues" evidence="2">
    <location>
        <begin position="78"/>
        <end position="91"/>
    </location>
</feature>
<evidence type="ECO:0000313" key="5">
    <source>
        <dbReference type="Proteomes" id="UP000054988"/>
    </source>
</evidence>
<feature type="compositionally biased region" description="Basic and acidic residues" evidence="2">
    <location>
        <begin position="130"/>
        <end position="156"/>
    </location>
</feature>
<feature type="region of interest" description="Disordered" evidence="2">
    <location>
        <begin position="130"/>
        <end position="223"/>
    </location>
</feature>
<name>A0A0W0FL95_MONRR</name>
<gene>
    <name evidence="4" type="ORF">WG66_10280</name>
</gene>
<evidence type="ECO:0000313" key="4">
    <source>
        <dbReference type="EMBL" id="KTB37110.1"/>
    </source>
</evidence>
<dbReference type="EMBL" id="LATX01001869">
    <property type="protein sequence ID" value="KTB37110.1"/>
    <property type="molecule type" value="Genomic_DNA"/>
</dbReference>
<sequence length="502" mass="57147">MPITLAAIREAYAVLGLQEGASLEVVKSTYKQLALRTHPDKDPNNPNATAQFQKLGEAYNVLSKHLDTSQHSHHYEYDSDEYYDSDDDFSEEDEEFAAERDAYFRSLFEHIFYRAFTSYSHARFRREYVRSRRQEESNEEFQERVRQNREEQDRAEQRRKREAQIRKARAEEDREKERIAAEKRQRAKKEAKQAQAESERQKAETAARKQREKTQATRSAVFAAARKGDASRVKKGVWEEDVDAAGGEIKPGYEEFVKLKPKDQRETLLHIASSRGDRDLVEWLDAHNADIEERDSQGHTSFHTAVHHGQIPVMNYFFENHSHKDPDTQAIYTTRSSKSTLTLAVESRVPEVVQIVLDEGLCSTQEANDTWSWMVSADGRQALVNKAGQSSSDTLKATAALHRLPHPGSLARIKVAAGAMIDVKINPGVPLQALVTGDAAKDVEVDEEEVEIEDMAGATPTFDPTREHLNEDNAIIPITFLDLTLNTLLFPCHCFLMHQQPL</sequence>
<feature type="domain" description="J" evidence="3">
    <location>
        <begin position="10"/>
        <end position="81"/>
    </location>
</feature>
<dbReference type="CDD" id="cd06257">
    <property type="entry name" value="DnaJ"/>
    <property type="match status" value="1"/>
</dbReference>
<dbReference type="PANTHER" id="PTHR44743:SF10">
    <property type="entry name" value="J DOMAIN-CONTAINING PROTEIN"/>
    <property type="match status" value="1"/>
</dbReference>
<feature type="compositionally biased region" description="Basic and acidic residues" evidence="2">
    <location>
        <begin position="162"/>
        <end position="215"/>
    </location>
</feature>
<feature type="region of interest" description="Disordered" evidence="2">
    <location>
        <begin position="71"/>
        <end position="91"/>
    </location>
</feature>
<reference evidence="4 5" key="1">
    <citation type="submission" date="2015-12" db="EMBL/GenBank/DDBJ databases">
        <title>Draft genome sequence of Moniliophthora roreri, the causal agent of frosty pod rot of cacao.</title>
        <authorList>
            <person name="Aime M.C."/>
            <person name="Diaz-Valderrama J.R."/>
            <person name="Kijpornyongpan T."/>
            <person name="Phillips-Mora W."/>
        </authorList>
    </citation>
    <scope>NUCLEOTIDE SEQUENCE [LARGE SCALE GENOMIC DNA]</scope>
    <source>
        <strain evidence="4 5">MCA 2952</strain>
    </source>
</reference>
<evidence type="ECO:0000259" key="3">
    <source>
        <dbReference type="PROSITE" id="PS50076"/>
    </source>
</evidence>
<dbReference type="eggNOG" id="KOG0713">
    <property type="taxonomic scope" value="Eukaryota"/>
</dbReference>
<keyword evidence="1" id="KW-0040">ANK repeat</keyword>
<dbReference type="SMART" id="SM00271">
    <property type="entry name" value="DnaJ"/>
    <property type="match status" value="1"/>
</dbReference>
<dbReference type="Gene3D" id="1.25.40.20">
    <property type="entry name" value="Ankyrin repeat-containing domain"/>
    <property type="match status" value="1"/>
</dbReference>
<dbReference type="Pfam" id="PF12796">
    <property type="entry name" value="Ank_2"/>
    <property type="match status" value="1"/>
</dbReference>
<dbReference type="InterPro" id="IPR002110">
    <property type="entry name" value="Ankyrin_rpt"/>
</dbReference>
<proteinExistence type="predicted"/>
<accession>A0A0W0FL95</accession>
<dbReference type="InterPro" id="IPR036770">
    <property type="entry name" value="Ankyrin_rpt-contain_sf"/>
</dbReference>
<dbReference type="Proteomes" id="UP000054988">
    <property type="component" value="Unassembled WGS sequence"/>
</dbReference>
<dbReference type="Pfam" id="PF00226">
    <property type="entry name" value="DnaJ"/>
    <property type="match status" value="1"/>
</dbReference>
<dbReference type="PROSITE" id="PS50297">
    <property type="entry name" value="ANK_REP_REGION"/>
    <property type="match status" value="1"/>
</dbReference>
<dbReference type="AlphaFoldDB" id="A0A0W0FL95"/>
<protein>
    <submittedName>
        <fullName evidence="4">Putative DnaJ-domain-containing protein</fullName>
    </submittedName>
</protein>
<dbReference type="SMART" id="SM00248">
    <property type="entry name" value="ANK"/>
    <property type="match status" value="3"/>
</dbReference>
<organism evidence="4 5">
    <name type="scientific">Moniliophthora roreri</name>
    <name type="common">Frosty pod rot fungus</name>
    <name type="synonym">Monilia roreri</name>
    <dbReference type="NCBI Taxonomy" id="221103"/>
    <lineage>
        <taxon>Eukaryota</taxon>
        <taxon>Fungi</taxon>
        <taxon>Dikarya</taxon>
        <taxon>Basidiomycota</taxon>
        <taxon>Agaricomycotina</taxon>
        <taxon>Agaricomycetes</taxon>
        <taxon>Agaricomycetidae</taxon>
        <taxon>Agaricales</taxon>
        <taxon>Marasmiineae</taxon>
        <taxon>Marasmiaceae</taxon>
        <taxon>Moniliophthora</taxon>
    </lineage>
</organism>
<dbReference type="PROSITE" id="PS50088">
    <property type="entry name" value="ANK_REPEAT"/>
    <property type="match status" value="1"/>
</dbReference>
<evidence type="ECO:0000256" key="1">
    <source>
        <dbReference type="PROSITE-ProRule" id="PRU00023"/>
    </source>
</evidence>
<feature type="repeat" description="ANK" evidence="1">
    <location>
        <begin position="264"/>
        <end position="296"/>
    </location>
</feature>
<dbReference type="PANTHER" id="PTHR44743">
    <property type="entry name" value="PUTATIVE, EXPRESSED-RELATED"/>
    <property type="match status" value="1"/>
</dbReference>
<comment type="caution">
    <text evidence="4">The sequence shown here is derived from an EMBL/GenBank/DDBJ whole genome shotgun (WGS) entry which is preliminary data.</text>
</comment>
<dbReference type="SUPFAM" id="SSF48403">
    <property type="entry name" value="Ankyrin repeat"/>
    <property type="match status" value="1"/>
</dbReference>
<dbReference type="InterPro" id="IPR001623">
    <property type="entry name" value="DnaJ_domain"/>
</dbReference>
<dbReference type="InterPro" id="IPR036869">
    <property type="entry name" value="J_dom_sf"/>
</dbReference>
<evidence type="ECO:0000256" key="2">
    <source>
        <dbReference type="SAM" id="MobiDB-lite"/>
    </source>
</evidence>
<dbReference type="PRINTS" id="PR00625">
    <property type="entry name" value="JDOMAIN"/>
</dbReference>
<dbReference type="SUPFAM" id="SSF46565">
    <property type="entry name" value="Chaperone J-domain"/>
    <property type="match status" value="1"/>
</dbReference>
<dbReference type="Gene3D" id="1.10.287.110">
    <property type="entry name" value="DnaJ domain"/>
    <property type="match status" value="1"/>
</dbReference>